<comment type="caution">
    <text evidence="2">The sequence shown here is derived from an EMBL/GenBank/DDBJ whole genome shotgun (WGS) entry which is preliminary data.</text>
</comment>
<feature type="transmembrane region" description="Helical" evidence="1">
    <location>
        <begin position="82"/>
        <end position="102"/>
    </location>
</feature>
<evidence type="ECO:0000313" key="3">
    <source>
        <dbReference type="Proteomes" id="UP000070513"/>
    </source>
</evidence>
<dbReference type="AlphaFoldDB" id="A0A135WD63"/>
<reference evidence="2 3" key="2">
    <citation type="journal article" date="2016" name="Genome Announc.">
        <title>Draft Genome Sequence of a Biocontrol Rhizobacterium, Chryseobacterium kwangjuense Strain KJ1R5, Isolated from Pepper (Capsicum annuum).</title>
        <authorList>
            <person name="Jeong J.J."/>
            <person name="Park H."/>
            <person name="Park B.H."/>
            <person name="Mannaa M."/>
            <person name="Sang M.K."/>
            <person name="Choi I.G."/>
            <person name="Kim K.D."/>
        </authorList>
    </citation>
    <scope>NUCLEOTIDE SEQUENCE [LARGE SCALE GENOMIC DNA]</scope>
    <source>
        <strain evidence="2 3">KJ1R5</strain>
    </source>
</reference>
<dbReference type="EMBL" id="LPUR01000011">
    <property type="protein sequence ID" value="KXH82853.1"/>
    <property type="molecule type" value="Genomic_DNA"/>
</dbReference>
<protein>
    <submittedName>
        <fullName evidence="2">Uncharacterized protein</fullName>
    </submittedName>
</protein>
<gene>
    <name evidence="2" type="ORF">AU378_10430</name>
</gene>
<proteinExistence type="predicted"/>
<evidence type="ECO:0000313" key="2">
    <source>
        <dbReference type="EMBL" id="KXH82853.1"/>
    </source>
</evidence>
<organism evidence="2 3">
    <name type="scientific">Chryseobacterium kwangjuense</name>
    <dbReference type="NCBI Taxonomy" id="267125"/>
    <lineage>
        <taxon>Bacteria</taxon>
        <taxon>Pseudomonadati</taxon>
        <taxon>Bacteroidota</taxon>
        <taxon>Flavobacteriia</taxon>
        <taxon>Flavobacteriales</taxon>
        <taxon>Weeksellaceae</taxon>
        <taxon>Chryseobacterium group</taxon>
        <taxon>Chryseobacterium</taxon>
    </lineage>
</organism>
<feature type="transmembrane region" description="Helical" evidence="1">
    <location>
        <begin position="142"/>
        <end position="160"/>
    </location>
</feature>
<feature type="transmembrane region" description="Helical" evidence="1">
    <location>
        <begin position="6"/>
        <end position="22"/>
    </location>
</feature>
<feature type="transmembrane region" description="Helical" evidence="1">
    <location>
        <begin position="31"/>
        <end position="51"/>
    </location>
</feature>
<evidence type="ECO:0000256" key="1">
    <source>
        <dbReference type="SAM" id="Phobius"/>
    </source>
</evidence>
<keyword evidence="1" id="KW-0812">Transmembrane</keyword>
<feature type="transmembrane region" description="Helical" evidence="1">
    <location>
        <begin position="108"/>
        <end position="126"/>
    </location>
</feature>
<sequence>MLITIYYIISFIVLIKAAIVLGRKKSSSQDYFFFFLFMNFGVDFLSELDIITSKSIQYNYLNVFNIFYFTCFYYLNVKSKRLVLGMLVITVIGIFFNPGLFYLDKYSLSFALLYCTTNIIQVLYWYKYKLNNINESKITDDPAFWISSSILLWSCFFIFRTTPMYLLNEIDKPFLHLLKQLLNVINIISCVLFYIALHKYNMMNKK</sequence>
<accession>A0A135WD63</accession>
<reference evidence="3" key="1">
    <citation type="submission" date="2015-12" db="EMBL/GenBank/DDBJ databases">
        <title>Genome sequence of a biocontrol rhizobacterium Chryseobacterium kwangjuense strain KJ1R5 isolated from pepper (Capsicum annuum L.).</title>
        <authorList>
            <person name="Jeong J.-J."/>
            <person name="Park H."/>
            <person name="Mannaa M."/>
            <person name="Sang M.K."/>
            <person name="Choi I.-G."/>
            <person name="Kim K.D."/>
        </authorList>
    </citation>
    <scope>NUCLEOTIDE SEQUENCE [LARGE SCALE GENOMIC DNA]</scope>
    <source>
        <strain evidence="3">KJ1R5</strain>
    </source>
</reference>
<feature type="transmembrane region" description="Helical" evidence="1">
    <location>
        <begin position="180"/>
        <end position="197"/>
    </location>
</feature>
<keyword evidence="1" id="KW-0472">Membrane</keyword>
<dbReference type="Proteomes" id="UP000070513">
    <property type="component" value="Unassembled WGS sequence"/>
</dbReference>
<name>A0A135WD63_9FLAO</name>
<keyword evidence="1" id="KW-1133">Transmembrane helix</keyword>
<feature type="transmembrane region" description="Helical" evidence="1">
    <location>
        <begin position="57"/>
        <end position="75"/>
    </location>
</feature>